<sequence>MGAAIKVERKESILTTPWAAILQLCLVCKSLHFVNVSFKYHYMQLSCVFEANLCFLELISCLTEHFQHLVRRGSSSFQVAMMHQ</sequence>
<organism evidence="1">
    <name type="scientific">Zea mays</name>
    <name type="common">Maize</name>
    <dbReference type="NCBI Taxonomy" id="4577"/>
    <lineage>
        <taxon>Eukaryota</taxon>
        <taxon>Viridiplantae</taxon>
        <taxon>Streptophyta</taxon>
        <taxon>Embryophyta</taxon>
        <taxon>Tracheophyta</taxon>
        <taxon>Spermatophyta</taxon>
        <taxon>Magnoliopsida</taxon>
        <taxon>Liliopsida</taxon>
        <taxon>Poales</taxon>
        <taxon>Poaceae</taxon>
        <taxon>PACMAD clade</taxon>
        <taxon>Panicoideae</taxon>
        <taxon>Andropogonodae</taxon>
        <taxon>Andropogoneae</taxon>
        <taxon>Tripsacinae</taxon>
        <taxon>Zea</taxon>
    </lineage>
</organism>
<evidence type="ECO:0000313" key="1">
    <source>
        <dbReference type="EMBL" id="ONM28865.1"/>
    </source>
</evidence>
<name>A0A1D6MHF4_MAIZE</name>
<protein>
    <submittedName>
        <fullName evidence="1">Transducin/WD40 repeat-like superfamily protein</fullName>
    </submittedName>
</protein>
<gene>
    <name evidence="1" type="ORF">ZEAMMB73_Zm00001d039448</name>
</gene>
<dbReference type="AlphaFoldDB" id="A0A1D6MHF4"/>
<dbReference type="EMBL" id="CM007649">
    <property type="protein sequence ID" value="ONM28865.1"/>
    <property type="molecule type" value="Genomic_DNA"/>
</dbReference>
<proteinExistence type="predicted"/>
<accession>A0A1D6MHF4</accession>
<reference evidence="1" key="1">
    <citation type="submission" date="2015-12" db="EMBL/GenBank/DDBJ databases">
        <title>Update maize B73 reference genome by single molecule sequencing technologies.</title>
        <authorList>
            <consortium name="Maize Genome Sequencing Project"/>
            <person name="Ware D."/>
        </authorList>
    </citation>
    <scope>NUCLEOTIDE SEQUENCE [LARGE SCALE GENOMIC DNA]</scope>
    <source>
        <tissue evidence="1">Seedling</tissue>
    </source>
</reference>